<name>A0A4P1RS94_LUPAN</name>
<organism evidence="1 2">
    <name type="scientific">Lupinus angustifolius</name>
    <name type="common">Narrow-leaved blue lupine</name>
    <dbReference type="NCBI Taxonomy" id="3871"/>
    <lineage>
        <taxon>Eukaryota</taxon>
        <taxon>Viridiplantae</taxon>
        <taxon>Streptophyta</taxon>
        <taxon>Embryophyta</taxon>
        <taxon>Tracheophyta</taxon>
        <taxon>Spermatophyta</taxon>
        <taxon>Magnoliopsida</taxon>
        <taxon>eudicotyledons</taxon>
        <taxon>Gunneridae</taxon>
        <taxon>Pentapetalae</taxon>
        <taxon>rosids</taxon>
        <taxon>fabids</taxon>
        <taxon>Fabales</taxon>
        <taxon>Fabaceae</taxon>
        <taxon>Papilionoideae</taxon>
        <taxon>50 kb inversion clade</taxon>
        <taxon>genistoids sensu lato</taxon>
        <taxon>core genistoids</taxon>
        <taxon>Genisteae</taxon>
        <taxon>Lupinus</taxon>
    </lineage>
</organism>
<dbReference type="AlphaFoldDB" id="A0A4P1RS94"/>
<reference evidence="1 2" key="1">
    <citation type="journal article" date="2017" name="Plant Biotechnol. J.">
        <title>A comprehensive draft genome sequence for lupin (Lupinus angustifolius), an emerging health food: insights into plant-microbe interactions and legume evolution.</title>
        <authorList>
            <person name="Hane J.K."/>
            <person name="Ming Y."/>
            <person name="Kamphuis L.G."/>
            <person name="Nelson M.N."/>
            <person name="Garg G."/>
            <person name="Atkins C.A."/>
            <person name="Bayer P.E."/>
            <person name="Bravo A."/>
            <person name="Bringans S."/>
            <person name="Cannon S."/>
            <person name="Edwards D."/>
            <person name="Foley R."/>
            <person name="Gao L.L."/>
            <person name="Harrison M.J."/>
            <person name="Huang W."/>
            <person name="Hurgobin B."/>
            <person name="Li S."/>
            <person name="Liu C.W."/>
            <person name="McGrath A."/>
            <person name="Morahan G."/>
            <person name="Murray J."/>
            <person name="Weller J."/>
            <person name="Jian J."/>
            <person name="Singh K.B."/>
        </authorList>
    </citation>
    <scope>NUCLEOTIDE SEQUENCE [LARGE SCALE GENOMIC DNA]</scope>
    <source>
        <strain evidence="2">cv. Tanjil</strain>
        <tissue evidence="1">Whole plant</tissue>
    </source>
</reference>
<protein>
    <submittedName>
        <fullName evidence="1">Uncharacterized protein</fullName>
    </submittedName>
</protein>
<keyword evidence="2" id="KW-1185">Reference proteome</keyword>
<gene>
    <name evidence="1" type="ORF">TanjilG_06859</name>
</gene>
<evidence type="ECO:0000313" key="2">
    <source>
        <dbReference type="Proteomes" id="UP000188354"/>
    </source>
</evidence>
<proteinExistence type="predicted"/>
<evidence type="ECO:0000313" key="1">
    <source>
        <dbReference type="EMBL" id="OIW16819.1"/>
    </source>
</evidence>
<dbReference type="Gramene" id="OIW16819">
    <property type="protein sequence ID" value="OIW16819"/>
    <property type="gene ID" value="TanjilG_06859"/>
</dbReference>
<dbReference type="Proteomes" id="UP000188354">
    <property type="component" value="Chromosome LG02"/>
</dbReference>
<dbReference type="EMBL" id="CM007362">
    <property type="protein sequence ID" value="OIW16819.1"/>
    <property type="molecule type" value="Genomic_DNA"/>
</dbReference>
<sequence length="68" mass="7567">MTGEKGKSIANVGKEDDGFECSVDYDHEHLAYLTPLKRLGSSTMFDDTQDLVFAQMSTTKNAKHVNNE</sequence>
<accession>A0A4P1RS94</accession>